<protein>
    <submittedName>
        <fullName evidence="2">Uncharacterized protein</fullName>
    </submittedName>
</protein>
<comment type="caution">
    <text evidence="2">The sequence shown here is derived from an EMBL/GenBank/DDBJ whole genome shotgun (WGS) entry which is preliminary data.</text>
</comment>
<organism evidence="2 3">
    <name type="scientific">Orbilia ellipsospora</name>
    <dbReference type="NCBI Taxonomy" id="2528407"/>
    <lineage>
        <taxon>Eukaryota</taxon>
        <taxon>Fungi</taxon>
        <taxon>Dikarya</taxon>
        <taxon>Ascomycota</taxon>
        <taxon>Pezizomycotina</taxon>
        <taxon>Orbiliomycetes</taxon>
        <taxon>Orbiliales</taxon>
        <taxon>Orbiliaceae</taxon>
        <taxon>Orbilia</taxon>
    </lineage>
</organism>
<evidence type="ECO:0000256" key="1">
    <source>
        <dbReference type="SAM" id="MobiDB-lite"/>
    </source>
</evidence>
<evidence type="ECO:0000313" key="3">
    <source>
        <dbReference type="Proteomes" id="UP001365542"/>
    </source>
</evidence>
<proteinExistence type="predicted"/>
<accession>A0AAV9X8G7</accession>
<evidence type="ECO:0000313" key="2">
    <source>
        <dbReference type="EMBL" id="KAK6538374.1"/>
    </source>
</evidence>
<keyword evidence="3" id="KW-1185">Reference proteome</keyword>
<sequence>MTSINLSPPRNCAPQRQAPSPNTRSMRRATVSHNTSMRDRLSSTVTDFAFHAAWELQTAITHPSHAVRRLSDAVRASTSAAPSQVSGFCEAIAHEGSEIGVKLMEGCEKIATTAKRAARKASISLSGKQQIDGVGGWDSDESFQEVFLQDCDENDNEIFPWPDCDENKGNNENLR</sequence>
<reference evidence="2 3" key="1">
    <citation type="submission" date="2019-10" db="EMBL/GenBank/DDBJ databases">
        <authorList>
            <person name="Palmer J.M."/>
        </authorList>
    </citation>
    <scope>NUCLEOTIDE SEQUENCE [LARGE SCALE GENOMIC DNA]</scope>
    <source>
        <strain evidence="2 3">TWF694</strain>
    </source>
</reference>
<dbReference type="Proteomes" id="UP001365542">
    <property type="component" value="Unassembled WGS sequence"/>
</dbReference>
<dbReference type="EMBL" id="JAVHJO010000008">
    <property type="protein sequence ID" value="KAK6538374.1"/>
    <property type="molecule type" value="Genomic_DNA"/>
</dbReference>
<dbReference type="AlphaFoldDB" id="A0AAV9X8G7"/>
<name>A0AAV9X8G7_9PEZI</name>
<gene>
    <name evidence="2" type="ORF">TWF694_011254</name>
</gene>
<feature type="region of interest" description="Disordered" evidence="1">
    <location>
        <begin position="1"/>
        <end position="38"/>
    </location>
</feature>